<evidence type="ECO:0000313" key="3">
    <source>
        <dbReference type="EMBL" id="CAB4341074.1"/>
    </source>
</evidence>
<dbReference type="AlphaFoldDB" id="A0A6J5ZEC1"/>
<keyword evidence="1" id="KW-0808">Transferase</keyword>
<dbReference type="SUPFAM" id="SSF89796">
    <property type="entry name" value="CoA-transferase family III (CaiB/BaiF)"/>
    <property type="match status" value="1"/>
</dbReference>
<reference evidence="3" key="1">
    <citation type="submission" date="2020-05" db="EMBL/GenBank/DDBJ databases">
        <authorList>
            <person name="Chiriac C."/>
            <person name="Salcher M."/>
            <person name="Ghai R."/>
            <person name="Kavagutti S V."/>
        </authorList>
    </citation>
    <scope>NUCLEOTIDE SEQUENCE</scope>
</reference>
<dbReference type="EMBL" id="CAESAJ010000110">
    <property type="protein sequence ID" value="CAB4341074.1"/>
    <property type="molecule type" value="Genomic_DNA"/>
</dbReference>
<dbReference type="InterPro" id="IPR003673">
    <property type="entry name" value="CoA-Trfase_fam_III"/>
</dbReference>
<gene>
    <name evidence="3" type="ORF">UFOPK3770_00961</name>
</gene>
<dbReference type="InterPro" id="IPR050483">
    <property type="entry name" value="CoA-transferase_III_domain"/>
</dbReference>
<dbReference type="Pfam" id="PF02515">
    <property type="entry name" value="CoA_transf_3"/>
    <property type="match status" value="1"/>
</dbReference>
<protein>
    <submittedName>
        <fullName evidence="3">Unannotated protein</fullName>
    </submittedName>
</protein>
<dbReference type="Gene3D" id="3.30.1540.10">
    <property type="entry name" value="formyl-coa transferase, domain 3"/>
    <property type="match status" value="1"/>
</dbReference>
<dbReference type="InterPro" id="IPR023606">
    <property type="entry name" value="CoA-Trfase_III_dom_1_sf"/>
</dbReference>
<name>A0A6J5ZEC1_9ZZZZ</name>
<organism evidence="3">
    <name type="scientific">freshwater metagenome</name>
    <dbReference type="NCBI Taxonomy" id="449393"/>
    <lineage>
        <taxon>unclassified sequences</taxon>
        <taxon>metagenomes</taxon>
        <taxon>ecological metagenomes</taxon>
    </lineage>
</organism>
<feature type="region of interest" description="Disordered" evidence="2">
    <location>
        <begin position="352"/>
        <end position="376"/>
    </location>
</feature>
<dbReference type="InterPro" id="IPR044855">
    <property type="entry name" value="CoA-Trfase_III_dom3_sf"/>
</dbReference>
<evidence type="ECO:0000256" key="2">
    <source>
        <dbReference type="SAM" id="MobiDB-lite"/>
    </source>
</evidence>
<proteinExistence type="predicted"/>
<dbReference type="GO" id="GO:0008410">
    <property type="term" value="F:CoA-transferase activity"/>
    <property type="evidence" value="ECO:0007669"/>
    <property type="project" value="TreeGrafter"/>
</dbReference>
<dbReference type="PANTHER" id="PTHR48207:SF3">
    <property type="entry name" value="SUCCINATE--HYDROXYMETHYLGLUTARATE COA-TRANSFERASE"/>
    <property type="match status" value="1"/>
</dbReference>
<dbReference type="PANTHER" id="PTHR48207">
    <property type="entry name" value="SUCCINATE--HYDROXYMETHYLGLUTARATE COA-TRANSFERASE"/>
    <property type="match status" value="1"/>
</dbReference>
<accession>A0A6J5ZEC1</accession>
<evidence type="ECO:0000256" key="1">
    <source>
        <dbReference type="ARBA" id="ARBA00022679"/>
    </source>
</evidence>
<sequence length="376" mass="39864">MTGALHGVVVADFTRVLAGPYATMMLADLGAEVIKVERPDSGDDTRHWGPPFDPQGRATYFEAINRNKHSRAIDMSDMTDLARAHDLARTADVVIHNFPAHTASKFKLDYESVVASNPAVIYCSISGFGSGAGTHMPGYDLLVQAMGGLMSVTGPGPGHPTKVGVALVDVITGLHATIGILAALHHRQVTGEGQHVEVNLLSSTLSALVNQASSFVSGGVVPEILGNAHPSITPYEVYQAADRPIVIAVGNDGQFAKLCEVLDCAELPGDARFATNSDRVANRVELNEQLDKAFATQTADHWWQALTESGVPSGPINSIDQAFELATELGLNPIIEMKSEGQARKQVANPITLSKTPVQYVSPPPDLPTSTTTSES</sequence>
<dbReference type="Gene3D" id="3.40.50.10540">
    <property type="entry name" value="Crotonobetainyl-coa:carnitine coa-transferase, domain 1"/>
    <property type="match status" value="1"/>
</dbReference>